<dbReference type="PROSITE" id="PS51483">
    <property type="entry name" value="B5"/>
    <property type="match status" value="1"/>
</dbReference>
<dbReference type="InterPro" id="IPR020825">
    <property type="entry name" value="Phe-tRNA_synthase-like_B3/B4"/>
</dbReference>
<evidence type="ECO:0000256" key="11">
    <source>
        <dbReference type="ARBA" id="ARBA00022884"/>
    </source>
</evidence>
<dbReference type="AlphaFoldDB" id="A0A2M7IEH1"/>
<dbReference type="Pfam" id="PF03483">
    <property type="entry name" value="B3_4"/>
    <property type="match status" value="1"/>
</dbReference>
<protein>
    <recommendedName>
        <fullName evidence="15">Phenylalanine--tRNA ligase beta subunit</fullName>
        <ecNumber evidence="15">6.1.1.20</ecNumber>
    </recommendedName>
    <alternativeName>
        <fullName evidence="15">Phenylalanyl-tRNA synthetase beta subunit</fullName>
        <shortName evidence="15">PheRS</shortName>
    </alternativeName>
</protein>
<dbReference type="Pfam" id="PF17759">
    <property type="entry name" value="tRNA_synthFbeta"/>
    <property type="match status" value="1"/>
</dbReference>
<dbReference type="GO" id="GO:0000287">
    <property type="term" value="F:magnesium ion binding"/>
    <property type="evidence" value="ECO:0007669"/>
    <property type="project" value="UniProtKB-UniRule"/>
</dbReference>
<evidence type="ECO:0000256" key="15">
    <source>
        <dbReference type="HAMAP-Rule" id="MF_00283"/>
    </source>
</evidence>
<dbReference type="InterPro" id="IPR045060">
    <property type="entry name" value="Phe-tRNA-ligase_IIc_bsu"/>
</dbReference>
<dbReference type="InterPro" id="IPR041616">
    <property type="entry name" value="PheRS_beta_core"/>
</dbReference>
<name>A0A2M7IEH1_9BACT</name>
<keyword evidence="13 15" id="KW-0030">Aminoacyl-tRNA synthetase</keyword>
<keyword evidence="6 15" id="KW-0436">Ligase</keyword>
<evidence type="ECO:0000259" key="16">
    <source>
        <dbReference type="PROSITE" id="PS51447"/>
    </source>
</evidence>
<dbReference type="InterPro" id="IPR009061">
    <property type="entry name" value="DNA-bd_dom_put_sf"/>
</dbReference>
<comment type="catalytic activity">
    <reaction evidence="14 15">
        <text>tRNA(Phe) + L-phenylalanine + ATP = L-phenylalanyl-tRNA(Phe) + AMP + diphosphate + H(+)</text>
        <dbReference type="Rhea" id="RHEA:19413"/>
        <dbReference type="Rhea" id="RHEA-COMP:9668"/>
        <dbReference type="Rhea" id="RHEA-COMP:9699"/>
        <dbReference type="ChEBI" id="CHEBI:15378"/>
        <dbReference type="ChEBI" id="CHEBI:30616"/>
        <dbReference type="ChEBI" id="CHEBI:33019"/>
        <dbReference type="ChEBI" id="CHEBI:58095"/>
        <dbReference type="ChEBI" id="CHEBI:78442"/>
        <dbReference type="ChEBI" id="CHEBI:78531"/>
        <dbReference type="ChEBI" id="CHEBI:456215"/>
        <dbReference type="EC" id="6.1.1.20"/>
    </reaction>
</comment>
<dbReference type="InterPro" id="IPR005147">
    <property type="entry name" value="tRNA_synthase_B5-dom"/>
</dbReference>
<dbReference type="SMART" id="SM00896">
    <property type="entry name" value="FDX-ACB"/>
    <property type="match status" value="1"/>
</dbReference>
<keyword evidence="8 15" id="KW-0547">Nucleotide-binding</keyword>
<evidence type="ECO:0000256" key="12">
    <source>
        <dbReference type="ARBA" id="ARBA00022917"/>
    </source>
</evidence>
<accession>A0A2M7IEH1</accession>
<feature type="binding site" evidence="15">
    <location>
        <position position="353"/>
    </location>
    <ligand>
        <name>Mg(2+)</name>
        <dbReference type="ChEBI" id="CHEBI:18420"/>
        <note>shared with alpha subunit</note>
    </ligand>
</feature>
<dbReference type="FunFam" id="3.30.70.380:FF:000001">
    <property type="entry name" value="Phenylalanine--tRNA ligase beta subunit"/>
    <property type="match status" value="1"/>
</dbReference>
<evidence type="ECO:0000256" key="5">
    <source>
        <dbReference type="ARBA" id="ARBA00022555"/>
    </source>
</evidence>
<dbReference type="EMBL" id="PFGW01000003">
    <property type="protein sequence ID" value="PIW74905.1"/>
    <property type="molecule type" value="Genomic_DNA"/>
</dbReference>
<keyword evidence="10 15" id="KW-0460">Magnesium</keyword>
<dbReference type="EC" id="6.1.1.20" evidence="15"/>
<dbReference type="PROSITE" id="PS51447">
    <property type="entry name" value="FDX_ACB"/>
    <property type="match status" value="1"/>
</dbReference>
<keyword evidence="7 15" id="KW-0479">Metal-binding</keyword>
<dbReference type="PANTHER" id="PTHR10947:SF0">
    <property type="entry name" value="PHENYLALANINE--TRNA LIGASE BETA SUBUNIT"/>
    <property type="match status" value="1"/>
</dbReference>
<dbReference type="GO" id="GO:0000049">
    <property type="term" value="F:tRNA binding"/>
    <property type="evidence" value="ECO:0007669"/>
    <property type="project" value="UniProtKB-KW"/>
</dbReference>
<proteinExistence type="inferred from homology"/>
<dbReference type="Gene3D" id="3.30.70.380">
    <property type="entry name" value="Ferrodoxin-fold anticodon-binding domain"/>
    <property type="match status" value="1"/>
</dbReference>
<evidence type="ECO:0000256" key="1">
    <source>
        <dbReference type="ARBA" id="ARBA00004496"/>
    </source>
</evidence>
<feature type="domain" description="FDX-ACB" evidence="16">
    <location>
        <begin position="560"/>
        <end position="653"/>
    </location>
</feature>
<evidence type="ECO:0000256" key="10">
    <source>
        <dbReference type="ARBA" id="ARBA00022842"/>
    </source>
</evidence>
<organism evidence="18 19">
    <name type="scientific">Candidatus Portnoybacteria bacterium CG_4_8_14_3_um_filter_44_15</name>
    <dbReference type="NCBI Taxonomy" id="1974803"/>
    <lineage>
        <taxon>Bacteria</taxon>
        <taxon>Candidatus Portnoyibacteriota</taxon>
    </lineage>
</organism>
<dbReference type="Pfam" id="PF03484">
    <property type="entry name" value="B5"/>
    <property type="match status" value="1"/>
</dbReference>
<dbReference type="InterPro" id="IPR004532">
    <property type="entry name" value="Phe-tRNA-ligase_IIc_bsu_bact"/>
</dbReference>
<evidence type="ECO:0000256" key="8">
    <source>
        <dbReference type="ARBA" id="ARBA00022741"/>
    </source>
</evidence>
<evidence type="ECO:0000256" key="9">
    <source>
        <dbReference type="ARBA" id="ARBA00022840"/>
    </source>
</evidence>
<dbReference type="SUPFAM" id="SSF54991">
    <property type="entry name" value="Anticodon-binding domain of PheRS"/>
    <property type="match status" value="1"/>
</dbReference>
<dbReference type="Gene3D" id="3.30.930.10">
    <property type="entry name" value="Bira Bifunctional Protein, Domain 2"/>
    <property type="match status" value="1"/>
</dbReference>
<keyword evidence="4 15" id="KW-0963">Cytoplasm</keyword>
<feature type="binding site" evidence="15">
    <location>
        <position position="362"/>
    </location>
    <ligand>
        <name>Mg(2+)</name>
        <dbReference type="ChEBI" id="CHEBI:18420"/>
        <note>shared with alpha subunit</note>
    </ligand>
</feature>
<comment type="caution">
    <text evidence="18">The sequence shown here is derived from an EMBL/GenBank/DDBJ whole genome shotgun (WGS) entry which is preliminary data.</text>
</comment>
<reference evidence="19" key="1">
    <citation type="submission" date="2017-09" db="EMBL/GenBank/DDBJ databases">
        <title>Depth-based differentiation of microbial function through sediment-hosted aquifers and enrichment of novel symbionts in the deep terrestrial subsurface.</title>
        <authorList>
            <person name="Probst A.J."/>
            <person name="Ladd B."/>
            <person name="Jarett J.K."/>
            <person name="Geller-Mcgrath D.E."/>
            <person name="Sieber C.M.K."/>
            <person name="Emerson J.B."/>
            <person name="Anantharaman K."/>
            <person name="Thomas B.C."/>
            <person name="Malmstrom R."/>
            <person name="Stieglmeier M."/>
            <person name="Klingl A."/>
            <person name="Woyke T."/>
            <person name="Ryan C.M."/>
            <person name="Banfield J.F."/>
        </authorList>
    </citation>
    <scope>NUCLEOTIDE SEQUENCE [LARGE SCALE GENOMIC DNA]</scope>
</reference>
<keyword evidence="5" id="KW-0820">tRNA-binding</keyword>
<evidence type="ECO:0000259" key="17">
    <source>
        <dbReference type="PROSITE" id="PS51483"/>
    </source>
</evidence>
<dbReference type="Gene3D" id="3.50.40.10">
    <property type="entry name" value="Phenylalanyl-trna Synthetase, Chain B, domain 3"/>
    <property type="match status" value="1"/>
</dbReference>
<dbReference type="GO" id="GO:0005524">
    <property type="term" value="F:ATP binding"/>
    <property type="evidence" value="ECO:0007669"/>
    <property type="project" value="UniProtKB-UniRule"/>
</dbReference>
<dbReference type="GO" id="GO:0009328">
    <property type="term" value="C:phenylalanine-tRNA ligase complex"/>
    <property type="evidence" value="ECO:0007669"/>
    <property type="project" value="TreeGrafter"/>
</dbReference>
<dbReference type="NCBIfam" id="TIGR00472">
    <property type="entry name" value="pheT_bact"/>
    <property type="match status" value="1"/>
</dbReference>
<dbReference type="Pfam" id="PF03147">
    <property type="entry name" value="FDX-ACB"/>
    <property type="match status" value="1"/>
</dbReference>
<dbReference type="Gene3D" id="3.30.56.10">
    <property type="match status" value="2"/>
</dbReference>
<comment type="cofactor">
    <cofactor evidence="15">
        <name>Mg(2+)</name>
        <dbReference type="ChEBI" id="CHEBI:18420"/>
    </cofactor>
    <text evidence="15">Binds 2 magnesium ions per tetramer.</text>
</comment>
<evidence type="ECO:0000256" key="6">
    <source>
        <dbReference type="ARBA" id="ARBA00022598"/>
    </source>
</evidence>
<dbReference type="GO" id="GO:0004826">
    <property type="term" value="F:phenylalanine-tRNA ligase activity"/>
    <property type="evidence" value="ECO:0007669"/>
    <property type="project" value="UniProtKB-UniRule"/>
</dbReference>
<evidence type="ECO:0000256" key="3">
    <source>
        <dbReference type="ARBA" id="ARBA00011209"/>
    </source>
</evidence>
<evidence type="ECO:0000256" key="14">
    <source>
        <dbReference type="ARBA" id="ARBA00049255"/>
    </source>
</evidence>
<comment type="similarity">
    <text evidence="2 15">Belongs to the phenylalanyl-tRNA synthetase beta subunit family. Type 1 subfamily.</text>
</comment>
<dbReference type="InterPro" id="IPR005121">
    <property type="entry name" value="Fdx_antiC-bd"/>
</dbReference>
<dbReference type="InterPro" id="IPR036690">
    <property type="entry name" value="Fdx_antiC-bd_sf"/>
</dbReference>
<dbReference type="PANTHER" id="PTHR10947">
    <property type="entry name" value="PHENYLALANYL-TRNA SYNTHETASE BETA CHAIN AND LEUCINE-RICH REPEAT-CONTAINING PROTEIN 47"/>
    <property type="match status" value="1"/>
</dbReference>
<keyword evidence="12 15" id="KW-0648">Protein biosynthesis</keyword>
<feature type="binding site" evidence="15">
    <location>
        <position position="363"/>
    </location>
    <ligand>
        <name>Mg(2+)</name>
        <dbReference type="ChEBI" id="CHEBI:18420"/>
        <note>shared with alpha subunit</note>
    </ligand>
</feature>
<dbReference type="SUPFAM" id="SSF46955">
    <property type="entry name" value="Putative DNA-binding domain"/>
    <property type="match status" value="2"/>
</dbReference>
<evidence type="ECO:0000256" key="4">
    <source>
        <dbReference type="ARBA" id="ARBA00022490"/>
    </source>
</evidence>
<keyword evidence="11" id="KW-0694">RNA-binding</keyword>
<sequence>MRVSYDWFQSLIGKKIPEPAKLADLLTMHSFETELVGKKGKDYLLDVDILPNRAHDCLSHIGVAKEIAALLKIPLAPVDYAKKIKEDKTESAAQLVKVQVKEPELCLRYTARAIVDVKVGLSPDWLTERLKVCGLRPINNIVDIANYAMLETGQPLHAFDADKLFAKDKKGQKTLVVRKAEKGEKITTLDEGKYDLDENILVIADEKDPVCIAGIKGGKNPGVDAKTTRVILEAANFSPQFTRQASRRLKLKTDASWRFENELDPNLTEKGIDLAAYLIQSIAGGRVLTGRVDVYPAKRKPQKIRLDLNKARSLLGAEISEKETADILKQLGFTVKVSKKDVWEITVPTERLDVNIPEDLIEEIGRVYGLAKISSQLPLAALIPPRFSEDVVYRNQVSDILTHLGFSEVYNYSFVSDGGSAELLNPLSQEQRYLRPNLAANLLKNIDSNKRYFKEIALFEIGRVFKREKDGVIERKKLGAAIWPVDFYRLKGVIEALLNKLRISDIWFDDAFDEDENGLRRAEVKVGNDLLGWVGAGVFELDFEKLAELATEERIYLPPSKYPAMIRDISVLVEPGTKVGEALNLIDAAGGPLVRDVDLFDLYEGDKIADGKKSFAFHIIFQSDDRTLTDKEVNKLQDKIIKALEEEGGWEVRKGDS</sequence>
<comment type="subunit">
    <text evidence="3 15">Tetramer of two alpha and two beta subunits.</text>
</comment>
<dbReference type="Proteomes" id="UP000231673">
    <property type="component" value="Unassembled WGS sequence"/>
</dbReference>
<feature type="binding site" evidence="15">
    <location>
        <position position="359"/>
    </location>
    <ligand>
        <name>Mg(2+)</name>
        <dbReference type="ChEBI" id="CHEBI:18420"/>
        <note>shared with alpha subunit</note>
    </ligand>
</feature>
<dbReference type="SUPFAM" id="SSF55681">
    <property type="entry name" value="Class II aaRS and biotin synthetases"/>
    <property type="match status" value="1"/>
</dbReference>
<dbReference type="SMART" id="SM00873">
    <property type="entry name" value="B3_4"/>
    <property type="match status" value="1"/>
</dbReference>
<dbReference type="HAMAP" id="MF_00283">
    <property type="entry name" value="Phe_tRNA_synth_beta1"/>
    <property type="match status" value="1"/>
</dbReference>
<evidence type="ECO:0000256" key="2">
    <source>
        <dbReference type="ARBA" id="ARBA00008653"/>
    </source>
</evidence>
<comment type="subcellular location">
    <subcellularLocation>
        <location evidence="1 15">Cytoplasm</location>
    </subcellularLocation>
</comment>
<dbReference type="InterPro" id="IPR005146">
    <property type="entry name" value="B3/B4_tRNA-bd"/>
</dbReference>
<evidence type="ECO:0000313" key="19">
    <source>
        <dbReference type="Proteomes" id="UP000231673"/>
    </source>
</evidence>
<evidence type="ECO:0000313" key="18">
    <source>
        <dbReference type="EMBL" id="PIW74905.1"/>
    </source>
</evidence>
<keyword evidence="9 15" id="KW-0067">ATP-binding</keyword>
<dbReference type="SMART" id="SM00874">
    <property type="entry name" value="B5"/>
    <property type="match status" value="1"/>
</dbReference>
<evidence type="ECO:0000256" key="13">
    <source>
        <dbReference type="ARBA" id="ARBA00023146"/>
    </source>
</evidence>
<feature type="domain" description="B5" evidence="17">
    <location>
        <begin position="299"/>
        <end position="375"/>
    </location>
</feature>
<dbReference type="InterPro" id="IPR045864">
    <property type="entry name" value="aa-tRNA-synth_II/BPL/LPL"/>
</dbReference>
<gene>
    <name evidence="15 18" type="primary">pheT</name>
    <name evidence="18" type="ORF">CO003_00125</name>
</gene>
<evidence type="ECO:0000256" key="7">
    <source>
        <dbReference type="ARBA" id="ARBA00022723"/>
    </source>
</evidence>
<dbReference type="SUPFAM" id="SSF56037">
    <property type="entry name" value="PheT/TilS domain"/>
    <property type="match status" value="1"/>
</dbReference>
<dbReference type="GO" id="GO:0006432">
    <property type="term" value="P:phenylalanyl-tRNA aminoacylation"/>
    <property type="evidence" value="ECO:0007669"/>
    <property type="project" value="UniProtKB-UniRule"/>
</dbReference>